<reference evidence="2 3" key="1">
    <citation type="submission" date="2018-08" db="EMBL/GenBank/DDBJ databases">
        <title>A genome reference for cultivated species of the human gut microbiota.</title>
        <authorList>
            <person name="Zou Y."/>
            <person name="Xue W."/>
            <person name="Luo G."/>
        </authorList>
    </citation>
    <scope>NUCLEOTIDE SEQUENCE [LARGE SCALE GENOMIC DNA]</scope>
    <source>
        <strain evidence="2 3">OM06-11</strain>
    </source>
</reference>
<keyword evidence="1" id="KW-1133">Transmembrane helix</keyword>
<accession>A0AA92T2V0</accession>
<keyword evidence="1" id="KW-0812">Transmembrane</keyword>
<dbReference type="Proteomes" id="UP000261245">
    <property type="component" value="Unassembled WGS sequence"/>
</dbReference>
<evidence type="ECO:0000313" key="2">
    <source>
        <dbReference type="EMBL" id="RGN09966.1"/>
    </source>
</evidence>
<dbReference type="EMBL" id="QSUC01000014">
    <property type="protein sequence ID" value="RGN09966.1"/>
    <property type="molecule type" value="Genomic_DNA"/>
</dbReference>
<keyword evidence="1" id="KW-0472">Membrane</keyword>
<evidence type="ECO:0000256" key="1">
    <source>
        <dbReference type="SAM" id="Phobius"/>
    </source>
</evidence>
<evidence type="ECO:0000313" key="3">
    <source>
        <dbReference type="Proteomes" id="UP000261245"/>
    </source>
</evidence>
<organism evidence="2 3">
    <name type="scientific">Segatella copri</name>
    <dbReference type="NCBI Taxonomy" id="165179"/>
    <lineage>
        <taxon>Bacteria</taxon>
        <taxon>Pseudomonadati</taxon>
        <taxon>Bacteroidota</taxon>
        <taxon>Bacteroidia</taxon>
        <taxon>Bacteroidales</taxon>
        <taxon>Prevotellaceae</taxon>
        <taxon>Segatella</taxon>
    </lineage>
</organism>
<dbReference type="AlphaFoldDB" id="A0AA92T2V0"/>
<comment type="caution">
    <text evidence="2">The sequence shown here is derived from an EMBL/GenBank/DDBJ whole genome shotgun (WGS) entry which is preliminary data.</text>
</comment>
<feature type="transmembrane region" description="Helical" evidence="1">
    <location>
        <begin position="40"/>
        <end position="61"/>
    </location>
</feature>
<proteinExistence type="predicted"/>
<sequence>MQIYNFSFKPTTFLEKMLIKMLSEYYILQVHLTKSKMRTIATSFNPIFLPIFLCLLIKKLYLCSRIFSKNQALRLIENRIFSKYM</sequence>
<protein>
    <submittedName>
        <fullName evidence="2">Uncharacterized protein</fullName>
    </submittedName>
</protein>
<name>A0AA92T2V0_9BACT</name>
<gene>
    <name evidence="2" type="ORF">DXB80_06895</name>
</gene>